<keyword evidence="2" id="KW-1133">Transmembrane helix</keyword>
<sequence length="213" mass="23250">MARFGVPNQADDTSPNSTPLITSSSTFSLNSIRSTPCPGRGLYPQGPLTLPANDSMPDADDVFGPGTVIQDSVGPPTFRLERAQEQQRSRLRESLATLREALVSSTALVNSLRMRNEVFRAENTANQAQLKQFREGRDRVKGLVDSEVAERKKLRRFVGLVVAIAVVLAVGYGYWCWCMGPEMQCDGLGGDEAFLGLVVMQMVKVVVSRDGDV</sequence>
<reference evidence="3 4" key="1">
    <citation type="journal article" date="2023" name="G3 (Bethesda)">
        <title>A chromosome-level genome assembly of Zasmidium syzygii isolated from banana leaves.</title>
        <authorList>
            <person name="van Westerhoven A.C."/>
            <person name="Mehrabi R."/>
            <person name="Talebi R."/>
            <person name="Steentjes M.B.F."/>
            <person name="Corcolon B."/>
            <person name="Chong P.A."/>
            <person name="Kema G.H.J."/>
            <person name="Seidl M.F."/>
        </authorList>
    </citation>
    <scope>NUCLEOTIDE SEQUENCE [LARGE SCALE GENOMIC DNA]</scope>
    <source>
        <strain evidence="3 4">P124</strain>
    </source>
</reference>
<accession>A0ABR0EL08</accession>
<evidence type="ECO:0000313" key="3">
    <source>
        <dbReference type="EMBL" id="KAK4502246.1"/>
    </source>
</evidence>
<comment type="caution">
    <text evidence="3">The sequence shown here is derived from an EMBL/GenBank/DDBJ whole genome shotgun (WGS) entry which is preliminary data.</text>
</comment>
<evidence type="ECO:0000256" key="2">
    <source>
        <dbReference type="SAM" id="Phobius"/>
    </source>
</evidence>
<proteinExistence type="predicted"/>
<dbReference type="EMBL" id="JAXOVC010000004">
    <property type="protein sequence ID" value="KAK4502246.1"/>
    <property type="molecule type" value="Genomic_DNA"/>
</dbReference>
<feature type="region of interest" description="Disordered" evidence="1">
    <location>
        <begin position="1"/>
        <end position="25"/>
    </location>
</feature>
<feature type="transmembrane region" description="Helical" evidence="2">
    <location>
        <begin position="157"/>
        <end position="175"/>
    </location>
</feature>
<feature type="compositionally biased region" description="Polar residues" evidence="1">
    <location>
        <begin position="10"/>
        <end position="25"/>
    </location>
</feature>
<dbReference type="Proteomes" id="UP001305779">
    <property type="component" value="Unassembled WGS sequence"/>
</dbReference>
<gene>
    <name evidence="3" type="ORF">PRZ48_005671</name>
</gene>
<evidence type="ECO:0000256" key="1">
    <source>
        <dbReference type="SAM" id="MobiDB-lite"/>
    </source>
</evidence>
<keyword evidence="2" id="KW-0472">Membrane</keyword>
<protein>
    <submittedName>
        <fullName evidence="3">Uncharacterized protein</fullName>
    </submittedName>
</protein>
<evidence type="ECO:0000313" key="4">
    <source>
        <dbReference type="Proteomes" id="UP001305779"/>
    </source>
</evidence>
<keyword evidence="2" id="KW-0812">Transmembrane</keyword>
<name>A0ABR0EL08_ZASCE</name>
<keyword evidence="4" id="KW-1185">Reference proteome</keyword>
<organism evidence="3 4">
    <name type="scientific">Zasmidium cellare</name>
    <name type="common">Wine cellar mold</name>
    <name type="synonym">Racodium cellare</name>
    <dbReference type="NCBI Taxonomy" id="395010"/>
    <lineage>
        <taxon>Eukaryota</taxon>
        <taxon>Fungi</taxon>
        <taxon>Dikarya</taxon>
        <taxon>Ascomycota</taxon>
        <taxon>Pezizomycotina</taxon>
        <taxon>Dothideomycetes</taxon>
        <taxon>Dothideomycetidae</taxon>
        <taxon>Mycosphaerellales</taxon>
        <taxon>Mycosphaerellaceae</taxon>
        <taxon>Zasmidium</taxon>
    </lineage>
</organism>